<sequence>MTEKYRLECPGCWVSFDDHYTLDCPMGCRALIRTYYHTRQLDIKELPGIFRYIDWLPVEHSLPLDAGPISYRSDAFAKELDLAHLIVTFSGYWPERGGNILTCSFKELEAQPTYLRLQEKGSGVLQISSAGNTGRAFCQISALTGVPVVVVVPAENADRIWTTEKAENVCLITVEGDYTDAIELGRQVCTVPGIIAEGGARNVARRDGMGTTLLDGTLAAGRLPDYYFQAVGSGTGGIAAWEAAERLVGDGRFGTHRPELHLSQNAPFIPMVRAWEGGRDRIVPADMPDAEAAIASVSADVLTNREPPYGVKGGVYDALVATAGKMYAVTNDEARAAGALFSGLEGIDLDPAAAVAVGSLVRAVEEGSIDPGKVVLLNITGGGYDRVREDHEQHRIEPFLRLPAGARIEGEVRGEIAGWVASHA</sequence>
<dbReference type="AlphaFoldDB" id="A0A498H567"/>
<dbReference type="EC" id="2.5.1.76" evidence="4 5"/>
<dbReference type="InterPro" id="IPR022401">
    <property type="entry name" value="Cysteate_synthase"/>
</dbReference>
<feature type="modified residue" description="N6-(pyridoxal phosphate)lysine" evidence="4">
    <location>
        <position position="106"/>
    </location>
</feature>
<keyword evidence="8" id="KW-1185">Reference proteome</keyword>
<protein>
    <recommendedName>
        <fullName evidence="4 5">Cysteate synthase</fullName>
        <shortName evidence="4">CS</shortName>
        <shortName evidence="4">Cya synthase</shortName>
        <ecNumber evidence="4 5">2.5.1.76</ecNumber>
    </recommendedName>
</protein>
<dbReference type="RefSeq" id="WP_128692626.1">
    <property type="nucleotide sequence ID" value="NZ_LHQS01000001.1"/>
</dbReference>
<feature type="binding site" evidence="4">
    <location>
        <position position="380"/>
    </location>
    <ligand>
        <name>pyridoxal 5'-phosphate</name>
        <dbReference type="ChEBI" id="CHEBI:597326"/>
    </ligand>
</feature>
<dbReference type="UniPathway" id="UPA00355"/>
<feature type="binding site" evidence="4">
    <location>
        <position position="132"/>
    </location>
    <ligand>
        <name>pyridoxal 5'-phosphate</name>
        <dbReference type="ChEBI" id="CHEBI:597326"/>
    </ligand>
</feature>
<comment type="caution">
    <text evidence="7">The sequence shown here is derived from an EMBL/GenBank/DDBJ whole genome shotgun (WGS) entry which is preliminary data.</text>
</comment>
<dbReference type="NCBIfam" id="TIGR03844">
    <property type="entry name" value="cysteate_syn"/>
    <property type="match status" value="1"/>
</dbReference>
<dbReference type="InterPro" id="IPR036052">
    <property type="entry name" value="TrpB-like_PALP_sf"/>
</dbReference>
<evidence type="ECO:0000256" key="5">
    <source>
        <dbReference type="NCBIfam" id="TIGR03844"/>
    </source>
</evidence>
<dbReference type="GO" id="GO:0019295">
    <property type="term" value="P:coenzyme M biosynthetic process"/>
    <property type="evidence" value="ECO:0007669"/>
    <property type="project" value="UniProtKB-UniRule"/>
</dbReference>
<evidence type="ECO:0000256" key="1">
    <source>
        <dbReference type="ARBA" id="ARBA00022545"/>
    </source>
</evidence>
<feature type="domain" description="Tryptophan synthase beta chain-like PALP" evidence="6">
    <location>
        <begin position="101"/>
        <end position="381"/>
    </location>
</feature>
<comment type="function">
    <text evidence="4">Specifically catalyzes the beta-elimination of phosphate from L-phosphoserine and the beta-addition of sulfite to the dehydroalanine intermediate to produce L-cysteate.</text>
</comment>
<evidence type="ECO:0000256" key="4">
    <source>
        <dbReference type="HAMAP-Rule" id="MF_02109"/>
    </source>
</evidence>
<dbReference type="Proteomes" id="UP000290932">
    <property type="component" value="Unassembled WGS sequence"/>
</dbReference>
<comment type="subunit">
    <text evidence="4">Homotrimer.</text>
</comment>
<keyword evidence="1 4" id="KW-0174">Coenzyme M biosynthesis</keyword>
<dbReference type="InterPro" id="IPR001926">
    <property type="entry name" value="TrpB-like_PALP"/>
</dbReference>
<evidence type="ECO:0000256" key="3">
    <source>
        <dbReference type="ARBA" id="ARBA00022898"/>
    </source>
</evidence>
<evidence type="ECO:0000256" key="2">
    <source>
        <dbReference type="ARBA" id="ARBA00022679"/>
    </source>
</evidence>
<dbReference type="GO" id="GO:0044686">
    <property type="term" value="F:cysteate synthase activity"/>
    <property type="evidence" value="ECO:0007669"/>
    <property type="project" value="UniProtKB-UniRule"/>
</dbReference>
<dbReference type="Gene3D" id="3.40.50.1100">
    <property type="match status" value="2"/>
</dbReference>
<dbReference type="SUPFAM" id="SSF53686">
    <property type="entry name" value="Tryptophan synthase beta subunit-like PLP-dependent enzymes"/>
    <property type="match status" value="1"/>
</dbReference>
<dbReference type="HAMAP" id="MF_02109">
    <property type="entry name" value="Cya_synthase"/>
    <property type="match status" value="1"/>
</dbReference>
<dbReference type="EMBL" id="LHQS01000001">
    <property type="protein sequence ID" value="RXE56884.1"/>
    <property type="molecule type" value="Genomic_DNA"/>
</dbReference>
<comment type="pathway">
    <text evidence="4">Cofactor biosynthesis; coenzyme M biosynthesis.</text>
</comment>
<proteinExistence type="inferred from homology"/>
<keyword evidence="2 4" id="KW-0808">Transferase</keyword>
<keyword evidence="3 4" id="KW-0663">Pyridoxal phosphate</keyword>
<reference evidence="7 8" key="1">
    <citation type="journal article" date="2015" name="Int. J. Syst. Evol. Microbiol.">
        <title>Methanoculleus taiwanensis sp. nov., a methanogen isolated from deep marine sediment at the deformation front area near Taiwan.</title>
        <authorList>
            <person name="Weng C.Y."/>
            <person name="Chen S.C."/>
            <person name="Lai M.C."/>
            <person name="Wu S.Y."/>
            <person name="Lin S."/>
            <person name="Yang T.F."/>
            <person name="Chen P.C."/>
        </authorList>
    </citation>
    <scope>NUCLEOTIDE SEQUENCE [LARGE SCALE GENOMIC DNA]</scope>
    <source>
        <strain evidence="7 8">CYW4</strain>
    </source>
</reference>
<comment type="cofactor">
    <cofactor evidence="4">
        <name>pyridoxal 5'-phosphate</name>
        <dbReference type="ChEBI" id="CHEBI:597326"/>
    </cofactor>
</comment>
<evidence type="ECO:0000313" key="7">
    <source>
        <dbReference type="EMBL" id="RXE56884.1"/>
    </source>
</evidence>
<dbReference type="Pfam" id="PF00291">
    <property type="entry name" value="PALP"/>
    <property type="match status" value="1"/>
</dbReference>
<dbReference type="OrthoDB" id="6371at2157"/>
<evidence type="ECO:0000259" key="6">
    <source>
        <dbReference type="Pfam" id="PF00291"/>
    </source>
</evidence>
<comment type="similarity">
    <text evidence="4">Belongs to the threonine synthase family. Cysteate synthase subfamily.</text>
</comment>
<evidence type="ECO:0000313" key="8">
    <source>
        <dbReference type="Proteomes" id="UP000290932"/>
    </source>
</evidence>
<organism evidence="7 8">
    <name type="scientific">Methanoculleus taiwanensis</name>
    <dbReference type="NCBI Taxonomy" id="1550565"/>
    <lineage>
        <taxon>Archaea</taxon>
        <taxon>Methanobacteriati</taxon>
        <taxon>Methanobacteriota</taxon>
        <taxon>Stenosarchaea group</taxon>
        <taxon>Methanomicrobia</taxon>
        <taxon>Methanomicrobiales</taxon>
        <taxon>Methanomicrobiaceae</taxon>
        <taxon>Methanoculleus</taxon>
    </lineage>
</organism>
<dbReference type="GO" id="GO:0030170">
    <property type="term" value="F:pyridoxal phosphate binding"/>
    <property type="evidence" value="ECO:0007669"/>
    <property type="project" value="UniProtKB-UniRule"/>
</dbReference>
<gene>
    <name evidence="7" type="ORF">ABH15_01650</name>
</gene>
<comment type="catalytic activity">
    <reaction evidence="4">
        <text>O-phospho-L-serine + sulfite + H(+) = L-cysteate + phosphate</text>
        <dbReference type="Rhea" id="RHEA:26486"/>
        <dbReference type="ChEBI" id="CHEBI:15378"/>
        <dbReference type="ChEBI" id="CHEBI:17359"/>
        <dbReference type="ChEBI" id="CHEBI:43474"/>
        <dbReference type="ChEBI" id="CHEBI:57524"/>
        <dbReference type="ChEBI" id="CHEBI:58090"/>
        <dbReference type="EC" id="2.5.1.76"/>
    </reaction>
</comment>
<name>A0A498H567_9EURY</name>
<accession>A0A498H567</accession>